<evidence type="ECO:0000259" key="2">
    <source>
        <dbReference type="SMART" id="SM00343"/>
    </source>
</evidence>
<dbReference type="GO" id="GO:0003964">
    <property type="term" value="F:RNA-directed DNA polymerase activity"/>
    <property type="evidence" value="ECO:0007669"/>
    <property type="project" value="UniProtKB-KW"/>
</dbReference>
<dbReference type="EMBL" id="BQNB010017152">
    <property type="protein sequence ID" value="GJT59934.1"/>
    <property type="molecule type" value="Genomic_DNA"/>
</dbReference>
<evidence type="ECO:0000313" key="4">
    <source>
        <dbReference type="Proteomes" id="UP001151760"/>
    </source>
</evidence>
<feature type="compositionally biased region" description="Basic and acidic residues" evidence="1">
    <location>
        <begin position="280"/>
        <end position="292"/>
    </location>
</feature>
<feature type="domain" description="CCHC-type" evidence="2">
    <location>
        <begin position="367"/>
        <end position="383"/>
    </location>
</feature>
<feature type="region of interest" description="Disordered" evidence="1">
    <location>
        <begin position="388"/>
        <end position="414"/>
    </location>
</feature>
<feature type="region of interest" description="Disordered" evidence="1">
    <location>
        <begin position="257"/>
        <end position="301"/>
    </location>
</feature>
<keyword evidence="4" id="KW-1185">Reference proteome</keyword>
<dbReference type="Gene3D" id="4.10.60.10">
    <property type="entry name" value="Zinc finger, CCHC-type"/>
    <property type="match status" value="1"/>
</dbReference>
<keyword evidence="3" id="KW-0808">Transferase</keyword>
<protein>
    <submittedName>
        <fullName evidence="3">Reverse transcriptase domain-containing protein</fullName>
    </submittedName>
</protein>
<gene>
    <name evidence="3" type="ORF">Tco_1003467</name>
</gene>
<dbReference type="InterPro" id="IPR036875">
    <property type="entry name" value="Znf_CCHC_sf"/>
</dbReference>
<organism evidence="3 4">
    <name type="scientific">Tanacetum coccineum</name>
    <dbReference type="NCBI Taxonomy" id="301880"/>
    <lineage>
        <taxon>Eukaryota</taxon>
        <taxon>Viridiplantae</taxon>
        <taxon>Streptophyta</taxon>
        <taxon>Embryophyta</taxon>
        <taxon>Tracheophyta</taxon>
        <taxon>Spermatophyta</taxon>
        <taxon>Magnoliopsida</taxon>
        <taxon>eudicotyledons</taxon>
        <taxon>Gunneridae</taxon>
        <taxon>Pentapetalae</taxon>
        <taxon>asterids</taxon>
        <taxon>campanulids</taxon>
        <taxon>Asterales</taxon>
        <taxon>Asteraceae</taxon>
        <taxon>Asteroideae</taxon>
        <taxon>Anthemideae</taxon>
        <taxon>Anthemidinae</taxon>
        <taxon>Tanacetum</taxon>
    </lineage>
</organism>
<proteinExistence type="predicted"/>
<dbReference type="SMART" id="SM00343">
    <property type="entry name" value="ZnF_C2HC"/>
    <property type="match status" value="2"/>
</dbReference>
<dbReference type="SUPFAM" id="SSF57756">
    <property type="entry name" value="Retrovirus zinc finger-like domains"/>
    <property type="match status" value="1"/>
</dbReference>
<evidence type="ECO:0000313" key="3">
    <source>
        <dbReference type="EMBL" id="GJT59934.1"/>
    </source>
</evidence>
<keyword evidence="3" id="KW-0548">Nucleotidyltransferase</keyword>
<keyword evidence="3" id="KW-0695">RNA-directed DNA polymerase</keyword>
<sequence>MSYQPITYHRIAIVAPLCQLLRDGLSGVVCPIINAPNGKLLGAYDLGVVTPRALVHASDKTSRDARSWYMISVDANRVRDPRRRNVKPTGEPEGQGNDQGVEVNEAQVGNQGSNQGDNRNQSGTAVNDKFWGNVRNFIKNNDRKGCTYKEFLACNPKEYDGKGGAIVYTYCIKKMESVQDMSGYRDSQKVKCTARSLVGMSWEDFKTLTREEFCLINEMQKLETELWNHIMVEAGHAACTDRFHELDRLVPHLVTPENKRIERNRSIKKNHKKRGNGGEPSKDRNGRDDNKRTRTGNAFATTTNLVRRENMGTAPKCTTCSFYHPPEAPCRTCFNCNHLGHLAKDYRVVPRNVNPINARNPTAARGACYECGGTDHFKAACPRLNQAPRLGGNRPNQDLAIDGGQGRGNNGNQARGRAFMLGAEEAR</sequence>
<feature type="domain" description="CCHC-type" evidence="2">
    <location>
        <begin position="332"/>
        <end position="348"/>
    </location>
</feature>
<name>A0ABQ5FA42_9ASTR</name>
<feature type="compositionally biased region" description="Basic residues" evidence="1">
    <location>
        <begin position="266"/>
        <end position="275"/>
    </location>
</feature>
<evidence type="ECO:0000256" key="1">
    <source>
        <dbReference type="SAM" id="MobiDB-lite"/>
    </source>
</evidence>
<comment type="caution">
    <text evidence="3">The sequence shown here is derived from an EMBL/GenBank/DDBJ whole genome shotgun (WGS) entry which is preliminary data.</text>
</comment>
<feature type="region of interest" description="Disordered" evidence="1">
    <location>
        <begin position="79"/>
        <end position="100"/>
    </location>
</feature>
<reference evidence="3" key="2">
    <citation type="submission" date="2022-01" db="EMBL/GenBank/DDBJ databases">
        <authorList>
            <person name="Yamashiro T."/>
            <person name="Shiraishi A."/>
            <person name="Satake H."/>
            <person name="Nakayama K."/>
        </authorList>
    </citation>
    <scope>NUCLEOTIDE SEQUENCE</scope>
</reference>
<dbReference type="InterPro" id="IPR001878">
    <property type="entry name" value="Znf_CCHC"/>
</dbReference>
<accession>A0ABQ5FA42</accession>
<dbReference type="Proteomes" id="UP001151760">
    <property type="component" value="Unassembled WGS sequence"/>
</dbReference>
<reference evidence="3" key="1">
    <citation type="journal article" date="2022" name="Int. J. Mol. Sci.">
        <title>Draft Genome of Tanacetum Coccineum: Genomic Comparison of Closely Related Tanacetum-Family Plants.</title>
        <authorList>
            <person name="Yamashiro T."/>
            <person name="Shiraishi A."/>
            <person name="Nakayama K."/>
            <person name="Satake H."/>
        </authorList>
    </citation>
    <scope>NUCLEOTIDE SEQUENCE</scope>
</reference>